<dbReference type="PANTHER" id="PTHR19303">
    <property type="entry name" value="TRANSPOSON"/>
    <property type="match status" value="1"/>
</dbReference>
<proteinExistence type="predicted"/>
<dbReference type="InterPro" id="IPR050863">
    <property type="entry name" value="CenT-Element_Derived"/>
</dbReference>
<protein>
    <recommendedName>
        <fullName evidence="3">HTH CENPB-type domain-containing protein</fullName>
    </recommendedName>
</protein>
<gene>
    <name evidence="4" type="ORF">D9619_009916</name>
</gene>
<feature type="region of interest" description="Disordered" evidence="2">
    <location>
        <begin position="433"/>
        <end position="488"/>
    </location>
</feature>
<dbReference type="PANTHER" id="PTHR19303:SF74">
    <property type="entry name" value="POGO TRANSPOSABLE ELEMENT WITH KRAB DOMAIN"/>
    <property type="match status" value="1"/>
</dbReference>
<evidence type="ECO:0000313" key="5">
    <source>
        <dbReference type="Proteomes" id="UP000567179"/>
    </source>
</evidence>
<feature type="domain" description="HTH CENPB-type" evidence="3">
    <location>
        <begin position="76"/>
        <end position="141"/>
    </location>
</feature>
<feature type="region of interest" description="Disordered" evidence="2">
    <location>
        <begin position="609"/>
        <end position="639"/>
    </location>
</feature>
<dbReference type="EMBL" id="JAACJJ010000015">
    <property type="protein sequence ID" value="KAF5325486.1"/>
    <property type="molecule type" value="Genomic_DNA"/>
</dbReference>
<feature type="compositionally biased region" description="Basic residues" evidence="2">
    <location>
        <begin position="11"/>
        <end position="23"/>
    </location>
</feature>
<dbReference type="Pfam" id="PF03184">
    <property type="entry name" value="DDE_1"/>
    <property type="match status" value="1"/>
</dbReference>
<keyword evidence="1" id="KW-0238">DNA-binding</keyword>
<feature type="compositionally biased region" description="Acidic residues" evidence="2">
    <location>
        <begin position="444"/>
        <end position="454"/>
    </location>
</feature>
<dbReference type="PROSITE" id="PS51253">
    <property type="entry name" value="HTH_CENPB"/>
    <property type="match status" value="1"/>
</dbReference>
<feature type="region of interest" description="Disordered" evidence="2">
    <location>
        <begin position="1"/>
        <end position="28"/>
    </location>
</feature>
<sequence length="808" mass="92015">MLKLFHPMPAQRKRRTTTRHSHRRSNDPEYEDLIQETTNSIAQGVYPSYTQAAAATKIPKSTLLGRARNRHSSWQEASAQRQLLTLEEEGILLDWCALHASLGNPWTPEDLRAQAELISGKQVGSSWHKKFERRHPKIDAYKATSLDPKRANHFNRGIVMDFFDKWESLNDKHGGIPPEHIWNWDEKGIQMGGGRGKDSQKHYFLKSSKHRYLMKDDNLELVTILECVSAAGSIVPPSFCLQNGPYPDVRKKIQVHEWGSLYMSESGWTDSVNAERWLDTNFIPWAKEQRVDNTKPIVLFMDGHETHETLNMKRTVYKYLESENIEVVLFCFPSKTTHKLQPLDVGIFHQVQRHWQADCSKGQKVRRKINQYTVIPAYVHATRKAMDKETIAKAFKNTGIFPANRDIFTNDDFAPSRATSAYANVPDSYPLELRSSSPFVPSDAESDSDYEQESDGSMMDASADDSVQPESETDNPSTPSSQPRSGLLSSLSSIDNKIAHSTRSSTPYLQNFSMSPPKGVSLEEDKHLTPDECLTELRSLRQQLTGAYRALTFTATQLNAANAHCTSIRQELDDTRSQLQNATKKRERGSNKIKARFVTLRELQDIFDQQDLEQQEREQADAEKSRRKEETNAQTARRVADDAANGKFLGRLSSYKKDDLRALALALGLADQGDKKEITARIEAKFGNAPELKTNERYKGLFDLVRRRKIVQETREIVDEETDSEGESEYYMTPTPPVPQPGPSNMNRGPGSFALGQPAYLNNAAFYQQHPFYPPIMQPRFNPEHAPNQQHGYMGHPYTYHQHYSYSN</sequence>
<feature type="compositionally biased region" description="Low complexity" evidence="2">
    <location>
        <begin position="455"/>
        <end position="466"/>
    </location>
</feature>
<dbReference type="AlphaFoldDB" id="A0A8H5BMB8"/>
<organism evidence="4 5">
    <name type="scientific">Psilocybe cf. subviscida</name>
    <dbReference type="NCBI Taxonomy" id="2480587"/>
    <lineage>
        <taxon>Eukaryota</taxon>
        <taxon>Fungi</taxon>
        <taxon>Dikarya</taxon>
        <taxon>Basidiomycota</taxon>
        <taxon>Agaricomycotina</taxon>
        <taxon>Agaricomycetes</taxon>
        <taxon>Agaricomycetidae</taxon>
        <taxon>Agaricales</taxon>
        <taxon>Agaricineae</taxon>
        <taxon>Strophariaceae</taxon>
        <taxon>Psilocybe</taxon>
    </lineage>
</organism>
<feature type="compositionally biased region" description="Acidic residues" evidence="2">
    <location>
        <begin position="718"/>
        <end position="728"/>
    </location>
</feature>
<evidence type="ECO:0000256" key="1">
    <source>
        <dbReference type="ARBA" id="ARBA00023125"/>
    </source>
</evidence>
<dbReference type="GO" id="GO:0005634">
    <property type="term" value="C:nucleus"/>
    <property type="evidence" value="ECO:0007669"/>
    <property type="project" value="TreeGrafter"/>
</dbReference>
<comment type="caution">
    <text evidence="4">The sequence shown here is derived from an EMBL/GenBank/DDBJ whole genome shotgun (WGS) entry which is preliminary data.</text>
</comment>
<accession>A0A8H5BMB8</accession>
<feature type="compositionally biased region" description="Polar residues" evidence="2">
    <location>
        <begin position="468"/>
        <end position="488"/>
    </location>
</feature>
<evidence type="ECO:0000259" key="3">
    <source>
        <dbReference type="PROSITE" id="PS51253"/>
    </source>
</evidence>
<dbReference type="Proteomes" id="UP000567179">
    <property type="component" value="Unassembled WGS sequence"/>
</dbReference>
<feature type="compositionally biased region" description="Basic and acidic residues" evidence="2">
    <location>
        <begin position="614"/>
        <end position="631"/>
    </location>
</feature>
<evidence type="ECO:0000313" key="4">
    <source>
        <dbReference type="EMBL" id="KAF5325486.1"/>
    </source>
</evidence>
<evidence type="ECO:0000256" key="2">
    <source>
        <dbReference type="SAM" id="MobiDB-lite"/>
    </source>
</evidence>
<dbReference type="GO" id="GO:0003677">
    <property type="term" value="F:DNA binding"/>
    <property type="evidence" value="ECO:0007669"/>
    <property type="project" value="UniProtKB-KW"/>
</dbReference>
<feature type="region of interest" description="Disordered" evidence="2">
    <location>
        <begin position="718"/>
        <end position="749"/>
    </location>
</feature>
<dbReference type="InterPro" id="IPR004875">
    <property type="entry name" value="DDE_SF_endonuclease_dom"/>
</dbReference>
<reference evidence="4 5" key="1">
    <citation type="journal article" date="2020" name="ISME J.">
        <title>Uncovering the hidden diversity of litter-decomposition mechanisms in mushroom-forming fungi.</title>
        <authorList>
            <person name="Floudas D."/>
            <person name="Bentzer J."/>
            <person name="Ahren D."/>
            <person name="Johansson T."/>
            <person name="Persson P."/>
            <person name="Tunlid A."/>
        </authorList>
    </citation>
    <scope>NUCLEOTIDE SEQUENCE [LARGE SCALE GENOMIC DNA]</scope>
    <source>
        <strain evidence="4 5">CBS 101986</strain>
    </source>
</reference>
<dbReference type="OrthoDB" id="3265672at2759"/>
<keyword evidence="5" id="KW-1185">Reference proteome</keyword>
<name>A0A8H5BMB8_9AGAR</name>
<dbReference type="InterPro" id="IPR006600">
    <property type="entry name" value="HTH_CenpB_DNA-bd_dom"/>
</dbReference>